<proteinExistence type="predicted"/>
<dbReference type="Gene3D" id="3.90.79.10">
    <property type="entry name" value="Nucleoside Triphosphate Pyrophosphohydrolase"/>
    <property type="match status" value="1"/>
</dbReference>
<dbReference type="PROSITE" id="PS51462">
    <property type="entry name" value="NUDIX"/>
    <property type="match status" value="1"/>
</dbReference>
<dbReference type="InterPro" id="IPR015797">
    <property type="entry name" value="NUDIX_hydrolase-like_dom_sf"/>
</dbReference>
<evidence type="ECO:0000313" key="2">
    <source>
        <dbReference type="EMBL" id="CAF0724482.1"/>
    </source>
</evidence>
<dbReference type="EMBL" id="CAJNOH010000002">
    <property type="protein sequence ID" value="CAF0724482.1"/>
    <property type="molecule type" value="Genomic_DNA"/>
</dbReference>
<dbReference type="InterPro" id="IPR039989">
    <property type="entry name" value="NUDT9"/>
</dbReference>
<dbReference type="CDD" id="cd03670">
    <property type="entry name" value="NUDIX_ADPRase_Nudt9"/>
    <property type="match status" value="1"/>
</dbReference>
<dbReference type="GO" id="GO:0047631">
    <property type="term" value="F:ADP-ribose diphosphatase activity"/>
    <property type="evidence" value="ECO:0007669"/>
    <property type="project" value="InterPro"/>
</dbReference>
<protein>
    <recommendedName>
        <fullName evidence="1">Nudix hydrolase domain-containing protein</fullName>
    </recommendedName>
</protein>
<accession>A0A813MJ52</accession>
<dbReference type="PANTHER" id="PTHR13030:SF8">
    <property type="entry name" value="ADP-RIBOSE PYROPHOSPHATASE, MITOCHONDRIAL"/>
    <property type="match status" value="1"/>
</dbReference>
<organism evidence="2 3">
    <name type="scientific">Rotaria sordida</name>
    <dbReference type="NCBI Taxonomy" id="392033"/>
    <lineage>
        <taxon>Eukaryota</taxon>
        <taxon>Metazoa</taxon>
        <taxon>Spiralia</taxon>
        <taxon>Gnathifera</taxon>
        <taxon>Rotifera</taxon>
        <taxon>Eurotatoria</taxon>
        <taxon>Bdelloidea</taxon>
        <taxon>Philodinida</taxon>
        <taxon>Philodinidae</taxon>
        <taxon>Rotaria</taxon>
    </lineage>
</organism>
<comment type="caution">
    <text evidence="2">The sequence shown here is derived from an EMBL/GenBank/DDBJ whole genome shotgun (WGS) entry which is preliminary data.</text>
</comment>
<gene>
    <name evidence="2" type="ORF">PYM288_LOCUS447</name>
</gene>
<sequence length="301" mass="34765">MSILWMHRQQYNPLIFRHLASYLIQSITMANLHMKDRLSPYPGTTDVYRTIVPDEKVPWSVNWPDYKPVEYTAQKVLKNPPWADDVNTKKIKHYNELDGQIDRRSFMGVYEIDEDTNRPKNPQGRMGISGRGLLGRWGPNHAGDSLVTRWSKHQRDSTQKVLEIILINRKDNGRLALPGGMIDPGEHALAAVKREFIEEALNSNPDVIKQVDKLFKKANSVYKGYVDDPRNTDNAWTETEAINVHDETGELTKDLELEAGDDATNVKWVRLDHHYNVHASHESIIQMVIKQHGGYEYWRDN</sequence>
<dbReference type="InterPro" id="IPR000086">
    <property type="entry name" value="NUDIX_hydrolase_dom"/>
</dbReference>
<evidence type="ECO:0000313" key="3">
    <source>
        <dbReference type="Proteomes" id="UP000663854"/>
    </source>
</evidence>
<dbReference type="PANTHER" id="PTHR13030">
    <property type="entry name" value="NUDIX HYDROLASE"/>
    <property type="match status" value="1"/>
</dbReference>
<dbReference type="Pfam" id="PF25969">
    <property type="entry name" value="NUDT9_N"/>
    <property type="match status" value="1"/>
</dbReference>
<name>A0A813MJ52_9BILA</name>
<evidence type="ECO:0000259" key="1">
    <source>
        <dbReference type="PROSITE" id="PS51462"/>
    </source>
</evidence>
<feature type="domain" description="Nudix hydrolase" evidence="1">
    <location>
        <begin position="139"/>
        <end position="291"/>
    </location>
</feature>
<dbReference type="SUPFAM" id="SSF55811">
    <property type="entry name" value="Nudix"/>
    <property type="match status" value="1"/>
</dbReference>
<dbReference type="Proteomes" id="UP000663854">
    <property type="component" value="Unassembled WGS sequence"/>
</dbReference>
<reference evidence="2" key="1">
    <citation type="submission" date="2021-02" db="EMBL/GenBank/DDBJ databases">
        <authorList>
            <person name="Nowell W R."/>
        </authorList>
    </citation>
    <scope>NUCLEOTIDE SEQUENCE</scope>
</reference>
<dbReference type="Pfam" id="PF00293">
    <property type="entry name" value="NUDIX"/>
    <property type="match status" value="1"/>
</dbReference>
<dbReference type="AlphaFoldDB" id="A0A813MJ52"/>